<name>A0ABP9NAQ0_9GAMM</name>
<evidence type="ECO:0000313" key="2">
    <source>
        <dbReference type="EMBL" id="GAA5113398.1"/>
    </source>
</evidence>
<feature type="transmembrane region" description="Helical" evidence="1">
    <location>
        <begin position="55"/>
        <end position="81"/>
    </location>
</feature>
<sequence>MAEPATTTTSTALISAISITALFPNLDAGSVLGALCGATLLIVGRKELGRFKSIALFFASFVIGILFADLMTTVLCGILPQDLSDKTPLSLGALLVSILATQLLLLILNQDLASLIKIIRGRI</sequence>
<feature type="transmembrane region" description="Helical" evidence="1">
    <location>
        <begin position="87"/>
        <end position="108"/>
    </location>
</feature>
<keyword evidence="3" id="KW-1185">Reference proteome</keyword>
<protein>
    <submittedName>
        <fullName evidence="2">Uncharacterized protein</fullName>
    </submittedName>
</protein>
<dbReference type="Proteomes" id="UP001500171">
    <property type="component" value="Unassembled WGS sequence"/>
</dbReference>
<keyword evidence="1" id="KW-0812">Transmembrane</keyword>
<comment type="caution">
    <text evidence="2">The sequence shown here is derived from an EMBL/GenBank/DDBJ whole genome shotgun (WGS) entry which is preliminary data.</text>
</comment>
<keyword evidence="1" id="KW-0472">Membrane</keyword>
<dbReference type="RefSeq" id="WP_345492075.1">
    <property type="nucleotide sequence ID" value="NZ_BAABHY010000006.1"/>
</dbReference>
<dbReference type="Pfam" id="PF16931">
    <property type="entry name" value="Phage_holin_8"/>
    <property type="match status" value="1"/>
</dbReference>
<evidence type="ECO:0000256" key="1">
    <source>
        <dbReference type="SAM" id="Phobius"/>
    </source>
</evidence>
<proteinExistence type="predicted"/>
<reference evidence="3" key="1">
    <citation type="journal article" date="2019" name="Int. J. Syst. Evol. Microbiol.">
        <title>The Global Catalogue of Microorganisms (GCM) 10K type strain sequencing project: providing services to taxonomists for standard genome sequencing and annotation.</title>
        <authorList>
            <consortium name="The Broad Institute Genomics Platform"/>
            <consortium name="The Broad Institute Genome Sequencing Center for Infectious Disease"/>
            <person name="Wu L."/>
            <person name="Ma J."/>
        </authorList>
    </citation>
    <scope>NUCLEOTIDE SEQUENCE [LARGE SCALE GENOMIC DNA]</scope>
    <source>
        <strain evidence="3">JCM 18050</strain>
    </source>
</reference>
<evidence type="ECO:0000313" key="3">
    <source>
        <dbReference type="Proteomes" id="UP001500171"/>
    </source>
</evidence>
<gene>
    <name evidence="2" type="ORF">GCM10023211_21450</name>
</gene>
<dbReference type="InterPro" id="IPR032637">
    <property type="entry name" value="Phage_holin-like"/>
</dbReference>
<keyword evidence="1" id="KW-1133">Transmembrane helix</keyword>
<dbReference type="EMBL" id="BAABHY010000006">
    <property type="protein sequence ID" value="GAA5113398.1"/>
    <property type="molecule type" value="Genomic_DNA"/>
</dbReference>
<feature type="transmembrane region" description="Helical" evidence="1">
    <location>
        <begin position="12"/>
        <end position="43"/>
    </location>
</feature>
<accession>A0ABP9NAQ0</accession>
<organism evidence="2 3">
    <name type="scientific">Orbus sasakiae</name>
    <dbReference type="NCBI Taxonomy" id="1078475"/>
    <lineage>
        <taxon>Bacteria</taxon>
        <taxon>Pseudomonadati</taxon>
        <taxon>Pseudomonadota</taxon>
        <taxon>Gammaproteobacteria</taxon>
        <taxon>Orbales</taxon>
        <taxon>Orbaceae</taxon>
        <taxon>Orbus</taxon>
    </lineage>
</organism>